<dbReference type="CDD" id="cd00448">
    <property type="entry name" value="YjgF_YER057c_UK114_family"/>
    <property type="match status" value="1"/>
</dbReference>
<dbReference type="Gene3D" id="3.30.1330.40">
    <property type="entry name" value="RutC-like"/>
    <property type="match status" value="1"/>
</dbReference>
<accession>A0A4Z1KIF7</accession>
<reference evidence="5 6" key="1">
    <citation type="submission" date="2017-12" db="EMBL/GenBank/DDBJ databases">
        <title>Comparative genomics of Botrytis spp.</title>
        <authorList>
            <person name="Valero-Jimenez C.A."/>
            <person name="Tapia P."/>
            <person name="Veloso J."/>
            <person name="Silva-Moreno E."/>
            <person name="Staats M."/>
            <person name="Valdes J.H."/>
            <person name="Van Kan J.A.L."/>
        </authorList>
    </citation>
    <scope>NUCLEOTIDE SEQUENCE [LARGE SCALE GENOMIC DNA]</scope>
    <source>
        <strain evidence="5 6">MUCL3349</strain>
    </source>
</reference>
<dbReference type="Pfam" id="PF01042">
    <property type="entry name" value="Ribonuc_L-PSP"/>
    <property type="match status" value="1"/>
</dbReference>
<evidence type="ECO:0000313" key="5">
    <source>
        <dbReference type="EMBL" id="TGO85338.1"/>
    </source>
</evidence>
<dbReference type="GO" id="GO:0005739">
    <property type="term" value="C:mitochondrion"/>
    <property type="evidence" value="ECO:0007669"/>
    <property type="project" value="TreeGrafter"/>
</dbReference>
<keyword evidence="6" id="KW-1185">Reference proteome</keyword>
<dbReference type="InterPro" id="IPR035959">
    <property type="entry name" value="RutC-like_sf"/>
</dbReference>
<keyword evidence="4" id="KW-0812">Transmembrane</keyword>
<evidence type="ECO:0000256" key="1">
    <source>
        <dbReference type="ARBA" id="ARBA00010552"/>
    </source>
</evidence>
<dbReference type="EMBL" id="PQXO01000405">
    <property type="protein sequence ID" value="TGO85338.1"/>
    <property type="molecule type" value="Genomic_DNA"/>
</dbReference>
<sequence>MVYCSGSIGMDVATMKLVEGGVADRTKQAILNLQAVLEAAGSSLDNVVKVNVFLTNMQNFAAMNKVYAEFFHKNPKPVRTCVAVHQLPLGTDVEIECTAHQTNFNLLDDVDDEDRLPGEDDKSVLFQTTGTNLRNARRLVGSQIVNQHLIQERRNKALEALLAVRKEGDKTKGLTLLNSLTSSPVTDIVPASAASQTVEKSEVLPPVAEEALAEADSPNAKNQVPVRGRKWYGKSRARPTTMADFKRFMPLQLEHPPHPEGDRSNAWFKDEYANLFIAIVQFATKFFGFQELQEGFHEPWAVKMPEEFYRYVELVAEPDTVVGGWDEILLDTNTRKYLIVGIIVKILEARVFSAVLWGNTKEGEEFLHGLDRALLDSEGYSRQELRRRSIRTLLGGASLTPNFHRDCTKLTAQVLLLFLPLFNYLTLLPAGPETVTPKATALYQSLHNIFSSAAYLSICIRISPTIIHTVSLMPGTAYTPDEHTSILQNSWTLSKTVVQNNWNRDREELEIERAKAEGYVIAYSNAGKARLESNAGLRALRRLQDVQKKLADQKPPGFTHEAGVKIAIWPVTKRYWAGNSKPGGDMDGQSVFNVTTAGAVFYYKEKGKLVEPLLDFVAEKEKKLGRELKRVKDLLTILGFLSLGTFLVLLYVVGWAALVAWLTSSIAAITDSLRESVIRGRETASSAYEYTGSSGYNRFGKRREQPIPDYPTAYSDAKEGIKEGFQKGASMAEDLAGDTYERLSAKAKESYDEYETRKSQAEEAIENAASKANSAGRVYEKATEKVRDAAESSGAKIASKAKNAAGSAKVKLASRVKSAGAPAEKITAKAKSAAKITAERVTSRVRYAAAGGGAQGRASRVPVNRGAGARATAQVAKKRTKGEAYTREGMGN</sequence>
<feature type="coiled-coil region" evidence="2">
    <location>
        <begin position="744"/>
        <end position="771"/>
    </location>
</feature>
<name>A0A4Z1KIF7_9HELO</name>
<dbReference type="Proteomes" id="UP000297280">
    <property type="component" value="Unassembled WGS sequence"/>
</dbReference>
<dbReference type="AlphaFoldDB" id="A0A4Z1KIF7"/>
<keyword evidence="4" id="KW-1133">Transmembrane helix</keyword>
<dbReference type="GO" id="GO:0019239">
    <property type="term" value="F:deaminase activity"/>
    <property type="evidence" value="ECO:0007669"/>
    <property type="project" value="TreeGrafter"/>
</dbReference>
<protein>
    <submittedName>
        <fullName evidence="5">Uncharacterized protein</fullName>
    </submittedName>
</protein>
<evidence type="ECO:0000256" key="2">
    <source>
        <dbReference type="SAM" id="Coils"/>
    </source>
</evidence>
<dbReference type="STRING" id="87229.A0A4Z1KIF7"/>
<keyword evidence="4" id="KW-0472">Membrane</keyword>
<dbReference type="PANTHER" id="PTHR11803">
    <property type="entry name" value="2-IMINOBUTANOATE/2-IMINOPROPANOATE DEAMINASE RIDA"/>
    <property type="match status" value="1"/>
</dbReference>
<dbReference type="InterPro" id="IPR006056">
    <property type="entry name" value="RidA"/>
</dbReference>
<dbReference type="PANTHER" id="PTHR11803:SF42">
    <property type="entry name" value="MMF1"/>
    <property type="match status" value="1"/>
</dbReference>
<feature type="region of interest" description="Disordered" evidence="3">
    <location>
        <begin position="850"/>
        <end position="892"/>
    </location>
</feature>
<organism evidence="5 6">
    <name type="scientific">Botrytis porri</name>
    <dbReference type="NCBI Taxonomy" id="87229"/>
    <lineage>
        <taxon>Eukaryota</taxon>
        <taxon>Fungi</taxon>
        <taxon>Dikarya</taxon>
        <taxon>Ascomycota</taxon>
        <taxon>Pezizomycotina</taxon>
        <taxon>Leotiomycetes</taxon>
        <taxon>Helotiales</taxon>
        <taxon>Sclerotiniaceae</taxon>
        <taxon>Botrytis</taxon>
    </lineage>
</organism>
<dbReference type="InterPro" id="IPR006175">
    <property type="entry name" value="YjgF/YER057c/UK114"/>
</dbReference>
<proteinExistence type="inferred from homology"/>
<dbReference type="NCBIfam" id="TIGR00004">
    <property type="entry name" value="Rid family detoxifying hydrolase"/>
    <property type="match status" value="1"/>
</dbReference>
<dbReference type="FunFam" id="3.30.1330.40:FF:000001">
    <property type="entry name" value="L-PSP family endoribonuclease"/>
    <property type="match status" value="1"/>
</dbReference>
<feature type="transmembrane region" description="Helical" evidence="4">
    <location>
        <begin position="634"/>
        <end position="662"/>
    </location>
</feature>
<evidence type="ECO:0000256" key="4">
    <source>
        <dbReference type="SAM" id="Phobius"/>
    </source>
</evidence>
<dbReference type="GO" id="GO:0005829">
    <property type="term" value="C:cytosol"/>
    <property type="evidence" value="ECO:0007669"/>
    <property type="project" value="TreeGrafter"/>
</dbReference>
<dbReference type="SUPFAM" id="SSF55298">
    <property type="entry name" value="YjgF-like"/>
    <property type="match status" value="1"/>
</dbReference>
<keyword evidence="2" id="KW-0175">Coiled coil</keyword>
<comment type="caution">
    <text evidence="5">The sequence shown here is derived from an EMBL/GenBank/DDBJ whole genome shotgun (WGS) entry which is preliminary data.</text>
</comment>
<comment type="similarity">
    <text evidence="1">Belongs to the RutC family.</text>
</comment>
<gene>
    <name evidence="5" type="ORF">BPOR_0406g00020</name>
</gene>
<evidence type="ECO:0000256" key="3">
    <source>
        <dbReference type="SAM" id="MobiDB-lite"/>
    </source>
</evidence>
<evidence type="ECO:0000313" key="6">
    <source>
        <dbReference type="Proteomes" id="UP000297280"/>
    </source>
</evidence>